<evidence type="ECO:0000313" key="1">
    <source>
        <dbReference type="EMBL" id="KAF2277252.1"/>
    </source>
</evidence>
<name>A0A6A6JL74_WESOR</name>
<dbReference type="OrthoDB" id="3709982at2759"/>
<dbReference type="AlphaFoldDB" id="A0A6A6JL74"/>
<protein>
    <submittedName>
        <fullName evidence="1">Uncharacterized protein</fullName>
    </submittedName>
</protein>
<reference evidence="1" key="1">
    <citation type="journal article" date="2020" name="Stud. Mycol.">
        <title>101 Dothideomycetes genomes: a test case for predicting lifestyles and emergence of pathogens.</title>
        <authorList>
            <person name="Haridas S."/>
            <person name="Albert R."/>
            <person name="Binder M."/>
            <person name="Bloem J."/>
            <person name="Labutti K."/>
            <person name="Salamov A."/>
            <person name="Andreopoulos B."/>
            <person name="Baker S."/>
            <person name="Barry K."/>
            <person name="Bills G."/>
            <person name="Bluhm B."/>
            <person name="Cannon C."/>
            <person name="Castanera R."/>
            <person name="Culley D."/>
            <person name="Daum C."/>
            <person name="Ezra D."/>
            <person name="Gonzalez J."/>
            <person name="Henrissat B."/>
            <person name="Kuo A."/>
            <person name="Liang C."/>
            <person name="Lipzen A."/>
            <person name="Lutzoni F."/>
            <person name="Magnuson J."/>
            <person name="Mondo S."/>
            <person name="Nolan M."/>
            <person name="Ohm R."/>
            <person name="Pangilinan J."/>
            <person name="Park H.-J."/>
            <person name="Ramirez L."/>
            <person name="Alfaro M."/>
            <person name="Sun H."/>
            <person name="Tritt A."/>
            <person name="Yoshinaga Y."/>
            <person name="Zwiers L.-H."/>
            <person name="Turgeon B."/>
            <person name="Goodwin S."/>
            <person name="Spatafora J."/>
            <person name="Crous P."/>
            <person name="Grigoriev I."/>
        </authorList>
    </citation>
    <scope>NUCLEOTIDE SEQUENCE</scope>
    <source>
        <strain evidence="1">CBS 379.55</strain>
    </source>
</reference>
<proteinExistence type="predicted"/>
<organism evidence="1 2">
    <name type="scientific">Westerdykella ornata</name>
    <dbReference type="NCBI Taxonomy" id="318751"/>
    <lineage>
        <taxon>Eukaryota</taxon>
        <taxon>Fungi</taxon>
        <taxon>Dikarya</taxon>
        <taxon>Ascomycota</taxon>
        <taxon>Pezizomycotina</taxon>
        <taxon>Dothideomycetes</taxon>
        <taxon>Pleosporomycetidae</taxon>
        <taxon>Pleosporales</taxon>
        <taxon>Sporormiaceae</taxon>
        <taxon>Westerdykella</taxon>
    </lineage>
</organism>
<accession>A0A6A6JL74</accession>
<evidence type="ECO:0000313" key="2">
    <source>
        <dbReference type="Proteomes" id="UP000800097"/>
    </source>
</evidence>
<dbReference type="GeneID" id="54548709"/>
<dbReference type="RefSeq" id="XP_033654791.1">
    <property type="nucleotide sequence ID" value="XM_033795534.1"/>
</dbReference>
<dbReference type="Proteomes" id="UP000800097">
    <property type="component" value="Unassembled WGS sequence"/>
</dbReference>
<keyword evidence="2" id="KW-1185">Reference proteome</keyword>
<gene>
    <name evidence="1" type="ORF">EI97DRAFT_375903</name>
</gene>
<dbReference type="EMBL" id="ML986491">
    <property type="protein sequence ID" value="KAF2277252.1"/>
    <property type="molecule type" value="Genomic_DNA"/>
</dbReference>
<sequence>SPLTPQKGIILRFNVKYELQEAAINESFFALFGPQPVDDYYSHLIPPNESSKMHIVLDLHCKSKPVVDTHAIPYEVFKVKKNGGLYLSQSLRRVCLSLTSQSLQAAQQLCGRGCSLAL</sequence>
<feature type="non-terminal residue" evidence="1">
    <location>
        <position position="1"/>
    </location>
</feature>